<gene>
    <name evidence="5" type="ORF">SAMN04489732_103200</name>
</gene>
<evidence type="ECO:0000256" key="3">
    <source>
        <dbReference type="ARBA" id="ARBA00023163"/>
    </source>
</evidence>
<dbReference type="InterPro" id="IPR036388">
    <property type="entry name" value="WH-like_DNA-bd_sf"/>
</dbReference>
<accession>A0A1H8UCC9</accession>
<dbReference type="GO" id="GO:0003677">
    <property type="term" value="F:DNA binding"/>
    <property type="evidence" value="ECO:0007669"/>
    <property type="project" value="UniProtKB-KW"/>
</dbReference>
<feature type="domain" description="HTH marR-type" evidence="4">
    <location>
        <begin position="10"/>
        <end position="145"/>
    </location>
</feature>
<dbReference type="GO" id="GO:0003700">
    <property type="term" value="F:DNA-binding transcription factor activity"/>
    <property type="evidence" value="ECO:0007669"/>
    <property type="project" value="InterPro"/>
</dbReference>
<dbReference type="InterPro" id="IPR000835">
    <property type="entry name" value="HTH_MarR-typ"/>
</dbReference>
<evidence type="ECO:0000259" key="4">
    <source>
        <dbReference type="PROSITE" id="PS50995"/>
    </source>
</evidence>
<name>A0A1H8UCC9_9PSEU</name>
<dbReference type="RefSeq" id="WP_091615184.1">
    <property type="nucleotide sequence ID" value="NZ_FOEF01000003.1"/>
</dbReference>
<sequence>MTGRANPVLAERLMLAVQGVRRVVRRRVRAELSVPHLPGSQVELLRVVDEQPGIGVAAAARKLSLAGNSVSTLVNLLVEAGLLRREVDPADRRAARLEITEAARERMTSWRRARTGLVSAALTRLSEEDTTAIAAALPALEKLMEILKEDG</sequence>
<proteinExistence type="predicted"/>
<reference evidence="5 6" key="1">
    <citation type="submission" date="2016-10" db="EMBL/GenBank/DDBJ databases">
        <authorList>
            <person name="de Groot N.N."/>
        </authorList>
    </citation>
    <scope>NUCLEOTIDE SEQUENCE [LARGE SCALE GENOMIC DNA]</scope>
    <source>
        <strain evidence="5 6">DSM 44993</strain>
    </source>
</reference>
<dbReference type="InterPro" id="IPR023187">
    <property type="entry name" value="Tscrpt_reg_MarR-type_CS"/>
</dbReference>
<keyword evidence="6" id="KW-1185">Reference proteome</keyword>
<dbReference type="SMART" id="SM00347">
    <property type="entry name" value="HTH_MARR"/>
    <property type="match status" value="1"/>
</dbReference>
<evidence type="ECO:0000256" key="1">
    <source>
        <dbReference type="ARBA" id="ARBA00023015"/>
    </source>
</evidence>
<dbReference type="STRING" id="394193.SAMN04489732_103200"/>
<evidence type="ECO:0000313" key="5">
    <source>
        <dbReference type="EMBL" id="SEP00880.1"/>
    </source>
</evidence>
<keyword evidence="1" id="KW-0805">Transcription regulation</keyword>
<evidence type="ECO:0000256" key="2">
    <source>
        <dbReference type="ARBA" id="ARBA00023125"/>
    </source>
</evidence>
<dbReference type="EMBL" id="FOEF01000003">
    <property type="protein sequence ID" value="SEP00880.1"/>
    <property type="molecule type" value="Genomic_DNA"/>
</dbReference>
<dbReference type="AlphaFoldDB" id="A0A1H8UCC9"/>
<dbReference type="PANTHER" id="PTHR39515">
    <property type="entry name" value="CONSERVED PROTEIN"/>
    <property type="match status" value="1"/>
</dbReference>
<dbReference type="PROSITE" id="PS01117">
    <property type="entry name" value="HTH_MARR_1"/>
    <property type="match status" value="1"/>
</dbReference>
<dbReference type="PANTHER" id="PTHR39515:SF2">
    <property type="entry name" value="HTH-TYPE TRANSCRIPTIONAL REGULATOR RV0880"/>
    <property type="match status" value="1"/>
</dbReference>
<evidence type="ECO:0000313" key="6">
    <source>
        <dbReference type="Proteomes" id="UP000198582"/>
    </source>
</evidence>
<dbReference type="InterPro" id="IPR036390">
    <property type="entry name" value="WH_DNA-bd_sf"/>
</dbReference>
<dbReference type="InterPro" id="IPR052526">
    <property type="entry name" value="HTH-type_Bedaq_tolerance"/>
</dbReference>
<organism evidence="5 6">
    <name type="scientific">Amycolatopsis saalfeldensis</name>
    <dbReference type="NCBI Taxonomy" id="394193"/>
    <lineage>
        <taxon>Bacteria</taxon>
        <taxon>Bacillati</taxon>
        <taxon>Actinomycetota</taxon>
        <taxon>Actinomycetes</taxon>
        <taxon>Pseudonocardiales</taxon>
        <taxon>Pseudonocardiaceae</taxon>
        <taxon>Amycolatopsis</taxon>
    </lineage>
</organism>
<dbReference type="Pfam" id="PF12802">
    <property type="entry name" value="MarR_2"/>
    <property type="match status" value="1"/>
</dbReference>
<dbReference type="Proteomes" id="UP000198582">
    <property type="component" value="Unassembled WGS sequence"/>
</dbReference>
<keyword evidence="3" id="KW-0804">Transcription</keyword>
<protein>
    <submittedName>
        <fullName evidence="5">DNA-binding transcriptional regulator, MarR family</fullName>
    </submittedName>
</protein>
<dbReference type="PROSITE" id="PS50995">
    <property type="entry name" value="HTH_MARR_2"/>
    <property type="match status" value="1"/>
</dbReference>
<dbReference type="SUPFAM" id="SSF46785">
    <property type="entry name" value="Winged helix' DNA-binding domain"/>
    <property type="match status" value="1"/>
</dbReference>
<dbReference type="Gene3D" id="1.10.10.10">
    <property type="entry name" value="Winged helix-like DNA-binding domain superfamily/Winged helix DNA-binding domain"/>
    <property type="match status" value="1"/>
</dbReference>
<keyword evidence="2 5" id="KW-0238">DNA-binding</keyword>
<dbReference type="OrthoDB" id="69852at2"/>